<feature type="compositionally biased region" description="Acidic residues" evidence="2">
    <location>
        <begin position="255"/>
        <end position="264"/>
    </location>
</feature>
<feature type="compositionally biased region" description="Basic residues" evidence="2">
    <location>
        <begin position="41"/>
        <end position="50"/>
    </location>
</feature>
<dbReference type="OrthoDB" id="3269701at2759"/>
<feature type="compositionally biased region" description="Polar residues" evidence="2">
    <location>
        <begin position="28"/>
        <end position="39"/>
    </location>
</feature>
<feature type="region of interest" description="Disordered" evidence="2">
    <location>
        <begin position="1"/>
        <end position="63"/>
    </location>
</feature>
<proteinExistence type="predicted"/>
<name>A0A4S8LHQ8_DENBC</name>
<reference evidence="3 4" key="1">
    <citation type="journal article" date="2019" name="Nat. Ecol. Evol.">
        <title>Megaphylogeny resolves global patterns of mushroom evolution.</title>
        <authorList>
            <person name="Varga T."/>
            <person name="Krizsan K."/>
            <person name="Foldi C."/>
            <person name="Dima B."/>
            <person name="Sanchez-Garcia M."/>
            <person name="Sanchez-Ramirez S."/>
            <person name="Szollosi G.J."/>
            <person name="Szarkandi J.G."/>
            <person name="Papp V."/>
            <person name="Albert L."/>
            <person name="Andreopoulos W."/>
            <person name="Angelini C."/>
            <person name="Antonin V."/>
            <person name="Barry K.W."/>
            <person name="Bougher N.L."/>
            <person name="Buchanan P."/>
            <person name="Buyck B."/>
            <person name="Bense V."/>
            <person name="Catcheside P."/>
            <person name="Chovatia M."/>
            <person name="Cooper J."/>
            <person name="Damon W."/>
            <person name="Desjardin D."/>
            <person name="Finy P."/>
            <person name="Geml J."/>
            <person name="Haridas S."/>
            <person name="Hughes K."/>
            <person name="Justo A."/>
            <person name="Karasinski D."/>
            <person name="Kautmanova I."/>
            <person name="Kiss B."/>
            <person name="Kocsube S."/>
            <person name="Kotiranta H."/>
            <person name="LaButti K.M."/>
            <person name="Lechner B.E."/>
            <person name="Liimatainen K."/>
            <person name="Lipzen A."/>
            <person name="Lukacs Z."/>
            <person name="Mihaltcheva S."/>
            <person name="Morgado L.N."/>
            <person name="Niskanen T."/>
            <person name="Noordeloos M.E."/>
            <person name="Ohm R.A."/>
            <person name="Ortiz-Santana B."/>
            <person name="Ovrebo C."/>
            <person name="Racz N."/>
            <person name="Riley R."/>
            <person name="Savchenko A."/>
            <person name="Shiryaev A."/>
            <person name="Soop K."/>
            <person name="Spirin V."/>
            <person name="Szebenyi C."/>
            <person name="Tomsovsky M."/>
            <person name="Tulloss R.E."/>
            <person name="Uehling J."/>
            <person name="Grigoriev I.V."/>
            <person name="Vagvolgyi C."/>
            <person name="Papp T."/>
            <person name="Martin F.M."/>
            <person name="Miettinen O."/>
            <person name="Hibbett D.S."/>
            <person name="Nagy L.G."/>
        </authorList>
    </citation>
    <scope>NUCLEOTIDE SEQUENCE [LARGE SCALE GENOMIC DNA]</scope>
    <source>
        <strain evidence="3 4">CBS 962.96</strain>
    </source>
</reference>
<protein>
    <recommendedName>
        <fullName evidence="5">No apical meristem-associated C-terminal domain-containing protein</fullName>
    </recommendedName>
</protein>
<evidence type="ECO:0000256" key="2">
    <source>
        <dbReference type="SAM" id="MobiDB-lite"/>
    </source>
</evidence>
<evidence type="ECO:0000313" key="3">
    <source>
        <dbReference type="EMBL" id="THU88118.1"/>
    </source>
</evidence>
<accession>A0A4S8LHQ8</accession>
<dbReference type="AlphaFoldDB" id="A0A4S8LHQ8"/>
<feature type="compositionally biased region" description="Polar residues" evidence="2">
    <location>
        <begin position="1"/>
        <end position="12"/>
    </location>
</feature>
<dbReference type="EMBL" id="ML179421">
    <property type="protein sequence ID" value="THU88118.1"/>
    <property type="molecule type" value="Genomic_DNA"/>
</dbReference>
<feature type="region of interest" description="Disordered" evidence="2">
    <location>
        <begin position="241"/>
        <end position="298"/>
    </location>
</feature>
<feature type="coiled-coil region" evidence="1">
    <location>
        <begin position="300"/>
        <end position="332"/>
    </location>
</feature>
<evidence type="ECO:0000313" key="4">
    <source>
        <dbReference type="Proteomes" id="UP000297245"/>
    </source>
</evidence>
<dbReference type="Proteomes" id="UP000297245">
    <property type="component" value="Unassembled WGS sequence"/>
</dbReference>
<sequence>MADIQPRTSPDPENNPPKKQGRPKGSKNKSATNTDSVAASKSKKSTKKRLTAQPDVPPPEWSRVACNTTSAVTELSVRIDWTTDRIDALINGITGNPEIKQGLFPSPGTVVHDQYGNIVKANSKPKTEYNWKLAKVVFEFDADYADVFMLTTGATAGQNYWAGKIKNKLEEMIEKVNKYKNEMGETGAGLTSAEQIDMSLTNGFTTKWAQIREDCPYFFEVRNLLGERPNQTPKLLDGLTKLVDTSDGEGSISEGSDEEDEIEENDKSRKRPKVNDKKFGPKRGKSTPAASNIKVARKRKQTALDRFVEIEKEAKQTDRERLRNQHAKAQHESDLAVAKVQAKAQVKVAQSKAKMDFALAKRQMEMDHEYREMGNSKGSGGSKGRNAYGSGPLLNEWMPAWEASQNDASSLSSPLFSGGDNMPFLGGDTDDTLYHNKDI</sequence>
<organism evidence="3 4">
    <name type="scientific">Dendrothele bispora (strain CBS 962.96)</name>
    <dbReference type="NCBI Taxonomy" id="1314807"/>
    <lineage>
        <taxon>Eukaryota</taxon>
        <taxon>Fungi</taxon>
        <taxon>Dikarya</taxon>
        <taxon>Basidiomycota</taxon>
        <taxon>Agaricomycotina</taxon>
        <taxon>Agaricomycetes</taxon>
        <taxon>Agaricomycetidae</taxon>
        <taxon>Agaricales</taxon>
        <taxon>Agaricales incertae sedis</taxon>
        <taxon>Dendrothele</taxon>
    </lineage>
</organism>
<keyword evidence="4" id="KW-1185">Reference proteome</keyword>
<evidence type="ECO:0000256" key="1">
    <source>
        <dbReference type="SAM" id="Coils"/>
    </source>
</evidence>
<gene>
    <name evidence="3" type="ORF">K435DRAFT_866582</name>
</gene>
<keyword evidence="1" id="KW-0175">Coiled coil</keyword>
<evidence type="ECO:0008006" key="5">
    <source>
        <dbReference type="Google" id="ProtNLM"/>
    </source>
</evidence>